<sequence length="109" mass="12357">MEISDIIPDIGSNICNTDDIAVSYPSDYLDSCVSERYFLEGYFKIRGGKTGNEYGFNWDGEGWEFSQNSEILGFYTRNMDEDAPRLMLLTHYASLITCFCTGSVHPVLQ</sequence>
<name>A0AAE8MG54_9HYPO</name>
<evidence type="ECO:0000313" key="1">
    <source>
        <dbReference type="EMBL" id="SPJ82350.1"/>
    </source>
</evidence>
<keyword evidence="2" id="KW-1185">Reference proteome</keyword>
<dbReference type="Proteomes" id="UP001187734">
    <property type="component" value="Unassembled WGS sequence"/>
</dbReference>
<reference evidence="1" key="1">
    <citation type="submission" date="2018-03" db="EMBL/GenBank/DDBJ databases">
        <authorList>
            <person name="Guldener U."/>
        </authorList>
    </citation>
    <scope>NUCLEOTIDE SEQUENCE</scope>
</reference>
<protein>
    <submittedName>
        <fullName evidence="1">Uncharacterized protein</fullName>
    </submittedName>
</protein>
<accession>A0AAE8MG54</accession>
<organism evidence="1 2">
    <name type="scientific">Fusarium torulosum</name>
    <dbReference type="NCBI Taxonomy" id="33205"/>
    <lineage>
        <taxon>Eukaryota</taxon>
        <taxon>Fungi</taxon>
        <taxon>Dikarya</taxon>
        <taxon>Ascomycota</taxon>
        <taxon>Pezizomycotina</taxon>
        <taxon>Sordariomycetes</taxon>
        <taxon>Hypocreomycetidae</taxon>
        <taxon>Hypocreales</taxon>
        <taxon>Nectriaceae</taxon>
        <taxon>Fusarium</taxon>
    </lineage>
</organism>
<dbReference type="EMBL" id="ONZP01000356">
    <property type="protein sequence ID" value="SPJ82350.1"/>
    <property type="molecule type" value="Genomic_DNA"/>
</dbReference>
<evidence type="ECO:0000313" key="2">
    <source>
        <dbReference type="Proteomes" id="UP001187734"/>
    </source>
</evidence>
<comment type="caution">
    <text evidence="1">The sequence shown here is derived from an EMBL/GenBank/DDBJ whole genome shotgun (WGS) entry which is preliminary data.</text>
</comment>
<dbReference type="AlphaFoldDB" id="A0AAE8MG54"/>
<proteinExistence type="predicted"/>
<gene>
    <name evidence="1" type="ORF">FTOL_09755</name>
</gene>